<proteinExistence type="predicted"/>
<dbReference type="Proteomes" id="UP000192247">
    <property type="component" value="Unassembled WGS sequence"/>
</dbReference>
<dbReference type="EMBL" id="MNPL01026082">
    <property type="protein sequence ID" value="OQR68099.1"/>
    <property type="molecule type" value="Genomic_DNA"/>
</dbReference>
<protein>
    <submittedName>
        <fullName evidence="1">Uncharacterized protein</fullName>
    </submittedName>
</protein>
<dbReference type="InParanoid" id="A0A1V9X3D8"/>
<accession>A0A1V9X3D8</accession>
<dbReference type="OrthoDB" id="10388365at2759"/>
<gene>
    <name evidence="1" type="ORF">BIW11_13123</name>
</gene>
<reference evidence="1 2" key="1">
    <citation type="journal article" date="2017" name="Gigascience">
        <title>Draft genome of the honey bee ectoparasitic mite, Tropilaelaps mercedesae, is shaped by the parasitic life history.</title>
        <authorList>
            <person name="Dong X."/>
            <person name="Armstrong S.D."/>
            <person name="Xia D."/>
            <person name="Makepeace B.L."/>
            <person name="Darby A.C."/>
            <person name="Kadowaki T."/>
        </authorList>
    </citation>
    <scope>NUCLEOTIDE SEQUENCE [LARGE SCALE GENOMIC DNA]</scope>
    <source>
        <strain evidence="1">Wuxi-XJTLU</strain>
    </source>
</reference>
<sequence length="160" mass="16745">MASWTPFTSTFNLTPLIVNQDASLHSTSFISTDMGYGYNGLTNAAGPKGLAECVHISSTKSEQACGEKLAWTEGRTSKCDTCCALAKGRGVCPRGWTPLNSSFQLVHLLSGPDTCVPMTCWQRDGALGASCLPVSESGAAIVLSRSEPSSRLNRGGGDAP</sequence>
<evidence type="ECO:0000313" key="2">
    <source>
        <dbReference type="Proteomes" id="UP000192247"/>
    </source>
</evidence>
<dbReference type="AlphaFoldDB" id="A0A1V9X3D8"/>
<name>A0A1V9X3D8_9ACAR</name>
<evidence type="ECO:0000313" key="1">
    <source>
        <dbReference type="EMBL" id="OQR68099.1"/>
    </source>
</evidence>
<organism evidence="1 2">
    <name type="scientific">Tropilaelaps mercedesae</name>
    <dbReference type="NCBI Taxonomy" id="418985"/>
    <lineage>
        <taxon>Eukaryota</taxon>
        <taxon>Metazoa</taxon>
        <taxon>Ecdysozoa</taxon>
        <taxon>Arthropoda</taxon>
        <taxon>Chelicerata</taxon>
        <taxon>Arachnida</taxon>
        <taxon>Acari</taxon>
        <taxon>Parasitiformes</taxon>
        <taxon>Mesostigmata</taxon>
        <taxon>Gamasina</taxon>
        <taxon>Dermanyssoidea</taxon>
        <taxon>Laelapidae</taxon>
        <taxon>Tropilaelaps</taxon>
    </lineage>
</organism>
<keyword evidence="2" id="KW-1185">Reference proteome</keyword>
<comment type="caution">
    <text evidence="1">The sequence shown here is derived from an EMBL/GenBank/DDBJ whole genome shotgun (WGS) entry which is preliminary data.</text>
</comment>